<accession>A0A023BCM7</accession>
<feature type="domain" description="DUF8019" evidence="1">
    <location>
        <begin position="288"/>
        <end position="374"/>
    </location>
</feature>
<dbReference type="OMA" id="AICINNG"/>
<dbReference type="EMBL" id="AFNH02000111">
    <property type="protein sequence ID" value="EZG83074.1"/>
    <property type="molecule type" value="Genomic_DNA"/>
</dbReference>
<dbReference type="SUPFAM" id="SSF49899">
    <property type="entry name" value="Concanavalin A-like lectins/glucanases"/>
    <property type="match status" value="1"/>
</dbReference>
<dbReference type="Gene3D" id="2.60.120.200">
    <property type="match status" value="1"/>
</dbReference>
<dbReference type="eggNOG" id="ENOG502S3BA">
    <property type="taxonomic scope" value="Eukaryota"/>
</dbReference>
<evidence type="ECO:0000259" key="1">
    <source>
        <dbReference type="Pfam" id="PF26058"/>
    </source>
</evidence>
<sequence>MSLIAPEFAGVAQIQEQQSAVPGGVVQGVASNAGVQCDVTFENALCLRNGEYVIMPPARAEGLVARYLFDSGHAVDVSGHGYHGSGVVTPGPSPFGGGSGYSARLGKNTLVQIPGLAIGSATTHEWAYSFWLYLIKDTADKAQDSYCPLIESGDGEAVTGVEAGHSYLSIALNGQSRGLRVSVASSHGLEFFDLHAHLALQVWYRVAVTRQNNRVVAYVNGVRDAFLDFKGDVLDADSVADGLTSLRLGSNDCLAFLVDDLVVWNQLPGSLYIEAEAAMALGNLEPAAFELACVQCTKTEAEEGCSDQYHLCGDWELNGGVLQAVRQLGWLQLGFKVHSAGAARGIVIQTADDATPTDTPTDSGVGGLGICCRD</sequence>
<reference evidence="2" key="1">
    <citation type="submission" date="2013-12" db="EMBL/GenBank/DDBJ databases">
        <authorList>
            <person name="Omoto C.K."/>
            <person name="Sibley D."/>
            <person name="Venepally P."/>
            <person name="Hadjithomas M."/>
            <person name="Karamycheva S."/>
            <person name="Brunk B."/>
            <person name="Roos D."/>
            <person name="Caler E."/>
            <person name="Lorenzi H."/>
        </authorList>
    </citation>
    <scope>NUCLEOTIDE SEQUENCE</scope>
</reference>
<dbReference type="Pfam" id="PF26058">
    <property type="entry name" value="DUF8019"/>
    <property type="match status" value="1"/>
</dbReference>
<dbReference type="Proteomes" id="UP000019763">
    <property type="component" value="Unassembled WGS sequence"/>
</dbReference>
<gene>
    <name evidence="2" type="ORF">GNI_015200</name>
</gene>
<proteinExistence type="predicted"/>
<dbReference type="OrthoDB" id="347083at2759"/>
<evidence type="ECO:0000313" key="3">
    <source>
        <dbReference type="Proteomes" id="UP000019763"/>
    </source>
</evidence>
<dbReference type="GeneID" id="22910819"/>
<dbReference type="InterPro" id="IPR013320">
    <property type="entry name" value="ConA-like_dom_sf"/>
</dbReference>
<dbReference type="PANTHER" id="PTHR42535:SF2">
    <property type="entry name" value="CHROMOSOME UNDETERMINED SCAFFOLD_146, WHOLE GENOME SHOTGUN SEQUENCE"/>
    <property type="match status" value="1"/>
</dbReference>
<dbReference type="RefSeq" id="XP_011128955.1">
    <property type="nucleotide sequence ID" value="XM_011130653.1"/>
</dbReference>
<comment type="caution">
    <text evidence="2">The sequence shown here is derived from an EMBL/GenBank/DDBJ whole genome shotgun (WGS) entry which is preliminary data.</text>
</comment>
<dbReference type="InterPro" id="IPR058332">
    <property type="entry name" value="DUF8019"/>
</dbReference>
<name>A0A023BCM7_GRENI</name>
<dbReference type="VEuPathDB" id="CryptoDB:GNI_015200"/>
<dbReference type="AlphaFoldDB" id="A0A023BCM7"/>
<protein>
    <submittedName>
        <fullName evidence="2">Concanavalin A-like lectin/glucanase family protein</fullName>
    </submittedName>
</protein>
<dbReference type="PANTHER" id="PTHR42535">
    <property type="entry name" value="OOKINETE PROTEIN, PUTATIVE-RELATED"/>
    <property type="match status" value="1"/>
</dbReference>
<evidence type="ECO:0000313" key="2">
    <source>
        <dbReference type="EMBL" id="EZG83074.1"/>
    </source>
</evidence>
<dbReference type="Pfam" id="PF13385">
    <property type="entry name" value="Laminin_G_3"/>
    <property type="match status" value="1"/>
</dbReference>
<keyword evidence="3" id="KW-1185">Reference proteome</keyword>
<organism evidence="2 3">
    <name type="scientific">Gregarina niphandrodes</name>
    <name type="common">Septate eugregarine</name>
    <dbReference type="NCBI Taxonomy" id="110365"/>
    <lineage>
        <taxon>Eukaryota</taxon>
        <taxon>Sar</taxon>
        <taxon>Alveolata</taxon>
        <taxon>Apicomplexa</taxon>
        <taxon>Conoidasida</taxon>
        <taxon>Gregarinasina</taxon>
        <taxon>Eugregarinorida</taxon>
        <taxon>Gregarinidae</taxon>
        <taxon>Gregarina</taxon>
    </lineage>
</organism>
<dbReference type="GO" id="GO:0030246">
    <property type="term" value="F:carbohydrate binding"/>
    <property type="evidence" value="ECO:0007669"/>
    <property type="project" value="UniProtKB-KW"/>
</dbReference>